<protein>
    <submittedName>
        <fullName evidence="2">AAA family ATPase</fullName>
    </submittedName>
</protein>
<dbReference type="Gene3D" id="3.40.50.300">
    <property type="entry name" value="P-loop containing nucleotide triphosphate hydrolases"/>
    <property type="match status" value="1"/>
</dbReference>
<evidence type="ECO:0000313" key="3">
    <source>
        <dbReference type="EMBL" id="WJW67423.1"/>
    </source>
</evidence>
<dbReference type="EMBL" id="JACATZ010000001">
    <property type="protein sequence ID" value="NWJ45550.1"/>
    <property type="molecule type" value="Genomic_DNA"/>
</dbReference>
<dbReference type="Proteomes" id="UP001431572">
    <property type="component" value="Chromosome 1"/>
</dbReference>
<evidence type="ECO:0000259" key="1">
    <source>
        <dbReference type="SMART" id="SM01043"/>
    </source>
</evidence>
<evidence type="ECO:0000313" key="5">
    <source>
        <dbReference type="Proteomes" id="UP001431572"/>
    </source>
</evidence>
<dbReference type="PANTHER" id="PTHR35807">
    <property type="entry name" value="TRANSCRIPTIONAL REGULATOR REDD-RELATED"/>
    <property type="match status" value="1"/>
</dbReference>
<dbReference type="GO" id="GO:0003677">
    <property type="term" value="F:DNA binding"/>
    <property type="evidence" value="ECO:0007669"/>
    <property type="project" value="InterPro"/>
</dbReference>
<evidence type="ECO:0000313" key="4">
    <source>
        <dbReference type="Proteomes" id="UP000521676"/>
    </source>
</evidence>
<dbReference type="SUPFAM" id="SSF46894">
    <property type="entry name" value="C-terminal effector domain of the bipartite response regulators"/>
    <property type="match status" value="1"/>
</dbReference>
<dbReference type="RefSeq" id="WP_341469316.1">
    <property type="nucleotide sequence ID" value="NZ_CP128399.1"/>
</dbReference>
<dbReference type="Pfam" id="PF13191">
    <property type="entry name" value="AAA_16"/>
    <property type="match status" value="1"/>
</dbReference>
<dbReference type="InterPro" id="IPR027417">
    <property type="entry name" value="P-loop_NTPase"/>
</dbReference>
<organism evidence="2 4">
    <name type="scientific">Candidatus Chlorohelix allophototropha</name>
    <dbReference type="NCBI Taxonomy" id="3003348"/>
    <lineage>
        <taxon>Bacteria</taxon>
        <taxon>Bacillati</taxon>
        <taxon>Chloroflexota</taxon>
        <taxon>Chloroflexia</taxon>
        <taxon>Candidatus Chloroheliales</taxon>
        <taxon>Candidatus Chloroheliaceae</taxon>
        <taxon>Candidatus Chlorohelix</taxon>
    </lineage>
</organism>
<dbReference type="InterPro" id="IPR016032">
    <property type="entry name" value="Sig_transdc_resp-reg_C-effctor"/>
</dbReference>
<dbReference type="SUPFAM" id="SSF52540">
    <property type="entry name" value="P-loop containing nucleoside triphosphate hydrolases"/>
    <property type="match status" value="1"/>
</dbReference>
<sequence>MALSRYDITPNWSEQTAVAPLLRVYFFGRFEVQQDERIIESHQWRNGKARSLFKIILSRRGYQISRQEAIELLWPELDQDRASNNLNQAVYSLRRTLEPELKGAFASLYLRTEGNKIQLYPAMVNWIDTDEFTKLLRQAHLSNDLRLYEQAVALYRGDYLLEDLYEDWSVARREALRHELTEILMQMASHYYAQGQIEKCRECFHRVLECDFSHEAALQKLMLTLIETGKREEALVYYRNFAQRLKNRLNIEPLPETKQLYQKISSGQLASSPTQVKAPISENENHRNNNYINTATTVTKKDFALIPFNGKGAAVPKPTIGRNNVLEIWDRRLGEAIAGNGSLTLLWGEAGIGKTHLAQHMSFLANEAGFEPLYTICHPDQTDTPYYAVFDMLEQALSRLEPSVLEECLNNCSPELFRFLPSLSHLSESNVAEPNSQAIFAAIAHLLGWLQHKRKMVLIIENIQHMPSASLRLLRSLMSHHNLKSLLVVVTLRPIANELAQPELVRLLDWAGETPDSIFKLERFEAGELLRLITLYAGQYVWNEVLDEVGRLSQGNPRLTLDLISAWRDDGILLVEDSTLKLNQTQKRILPDKVISYVKRIVNVLRPEAQILLGLAALIGYNFKFEVLRQIILNRSDGAGWWIGLDKTKLGSALLELTGCKLIEEQGMEYKFAYPLLVETMLSTFSQGQSGCWKEVIDWAISQTQS</sequence>
<dbReference type="Gene3D" id="1.25.40.10">
    <property type="entry name" value="Tetratricopeptide repeat domain"/>
    <property type="match status" value="1"/>
</dbReference>
<dbReference type="SMART" id="SM01043">
    <property type="entry name" value="BTAD"/>
    <property type="match status" value="1"/>
</dbReference>
<dbReference type="SUPFAM" id="SSF48452">
    <property type="entry name" value="TPR-like"/>
    <property type="match status" value="1"/>
</dbReference>
<dbReference type="InterPro" id="IPR005158">
    <property type="entry name" value="BTAD"/>
</dbReference>
<dbReference type="GO" id="GO:0006355">
    <property type="term" value="P:regulation of DNA-templated transcription"/>
    <property type="evidence" value="ECO:0007669"/>
    <property type="project" value="InterPro"/>
</dbReference>
<dbReference type="Proteomes" id="UP000521676">
    <property type="component" value="Unassembled WGS sequence"/>
</dbReference>
<accession>A0A8T7M0V6</accession>
<reference evidence="3" key="2">
    <citation type="journal article" date="2024" name="Nature">
        <title>Anoxygenic phototroph of the Chloroflexota uses a type I reaction centre.</title>
        <authorList>
            <person name="Tsuji J.M."/>
            <person name="Shaw N.A."/>
            <person name="Nagashima S."/>
            <person name="Venkiteswaran J.J."/>
            <person name="Schiff S.L."/>
            <person name="Watanabe T."/>
            <person name="Fukui M."/>
            <person name="Hanada S."/>
            <person name="Tank M."/>
            <person name="Neufeld J.D."/>
        </authorList>
    </citation>
    <scope>NUCLEOTIDE SEQUENCE</scope>
    <source>
        <strain evidence="3">L227-S17</strain>
    </source>
</reference>
<dbReference type="EMBL" id="CP128399">
    <property type="protein sequence ID" value="WJW67423.1"/>
    <property type="molecule type" value="Genomic_DNA"/>
</dbReference>
<dbReference type="InterPro" id="IPR041664">
    <property type="entry name" value="AAA_16"/>
</dbReference>
<dbReference type="PANTHER" id="PTHR35807:SF2">
    <property type="entry name" value="TRANSCRIPTIONAL ACTIVATOR DOMAIN"/>
    <property type="match status" value="1"/>
</dbReference>
<evidence type="ECO:0000313" key="2">
    <source>
        <dbReference type="EMBL" id="NWJ45550.1"/>
    </source>
</evidence>
<dbReference type="Pfam" id="PF03704">
    <property type="entry name" value="BTAD"/>
    <property type="match status" value="1"/>
</dbReference>
<feature type="domain" description="Bacterial transcriptional activator" evidence="1">
    <location>
        <begin position="127"/>
        <end position="265"/>
    </location>
</feature>
<name>A0A8T7M0V6_9CHLR</name>
<dbReference type="Gene3D" id="1.10.10.10">
    <property type="entry name" value="Winged helix-like DNA-binding domain superfamily/Winged helix DNA-binding domain"/>
    <property type="match status" value="1"/>
</dbReference>
<dbReference type="AlphaFoldDB" id="A0A8T7M0V6"/>
<dbReference type="InterPro" id="IPR011990">
    <property type="entry name" value="TPR-like_helical_dom_sf"/>
</dbReference>
<dbReference type="InterPro" id="IPR036388">
    <property type="entry name" value="WH-like_DNA-bd_sf"/>
</dbReference>
<gene>
    <name evidence="2" type="ORF">HXX08_06705</name>
    <name evidence="3" type="ORF">OZ401_000689</name>
</gene>
<reference evidence="2 4" key="1">
    <citation type="submission" date="2020-06" db="EMBL/GenBank/DDBJ databases">
        <title>Anoxygenic phototrophic Chloroflexota member uses a Type I reaction center.</title>
        <authorList>
            <person name="Tsuji J.M."/>
            <person name="Shaw N.A."/>
            <person name="Nagashima S."/>
            <person name="Venkiteswaran J."/>
            <person name="Schiff S.L."/>
            <person name="Hanada S."/>
            <person name="Tank M."/>
            <person name="Neufeld J.D."/>
        </authorList>
    </citation>
    <scope>NUCLEOTIDE SEQUENCE [LARGE SCALE GENOMIC DNA]</scope>
    <source>
        <strain evidence="2">L227-S17</strain>
    </source>
</reference>
<proteinExistence type="predicted"/>
<dbReference type="InterPro" id="IPR051677">
    <property type="entry name" value="AfsR-DnrI-RedD_regulator"/>
</dbReference>
<keyword evidence="5" id="KW-1185">Reference proteome</keyword>